<proteinExistence type="predicted"/>
<keyword evidence="2" id="KW-1185">Reference proteome</keyword>
<dbReference type="PIRSF" id="PIRSF033328">
    <property type="entry name" value="Phest_Mll4975"/>
    <property type="match status" value="1"/>
</dbReference>
<evidence type="ECO:0000313" key="1">
    <source>
        <dbReference type="EMBL" id="RVU20109.1"/>
    </source>
</evidence>
<dbReference type="Pfam" id="PF06299">
    <property type="entry name" value="DUF1045"/>
    <property type="match status" value="1"/>
</dbReference>
<accession>A0A3S2VXR7</accession>
<dbReference type="InterPro" id="IPR009389">
    <property type="entry name" value="DUF1045"/>
</dbReference>
<dbReference type="Proteomes" id="UP000286997">
    <property type="component" value="Unassembled WGS sequence"/>
</dbReference>
<organism evidence="1 2">
    <name type="scientific">Methylobacterium oryzihabitans</name>
    <dbReference type="NCBI Taxonomy" id="2499852"/>
    <lineage>
        <taxon>Bacteria</taxon>
        <taxon>Pseudomonadati</taxon>
        <taxon>Pseudomonadota</taxon>
        <taxon>Alphaproteobacteria</taxon>
        <taxon>Hyphomicrobiales</taxon>
        <taxon>Methylobacteriaceae</taxon>
        <taxon>Methylobacterium</taxon>
    </lineage>
</organism>
<evidence type="ECO:0000313" key="2">
    <source>
        <dbReference type="Proteomes" id="UP000286997"/>
    </source>
</evidence>
<dbReference type="OrthoDB" id="4954742at2"/>
<sequence length="226" mass="23755">MTDAPRYALYYTPAPGSGLARFGNAVLGTDSATGAAVAPPPGFGDDLDAVARGPRVYGFHATLKAPMRLAAGCGEADLLAEAARLAAGRGPVAVGPLVVATLGRFTALVPAAPPPALGLFAAECVAFLDPLRAPPTPAEIARRRPETLSPRARALLDRWGYPHVFEEFRFHMTLTAALPEAECAPWRERLARLHGGGEDLTVEAVTVLRQDGSAPFRVVQRFPLAG</sequence>
<protein>
    <submittedName>
        <fullName evidence="1">DUF1045 domain-containing protein</fullName>
    </submittedName>
</protein>
<gene>
    <name evidence="1" type="ORF">EOE48_05705</name>
</gene>
<dbReference type="EMBL" id="SACP01000004">
    <property type="protein sequence ID" value="RVU20109.1"/>
    <property type="molecule type" value="Genomic_DNA"/>
</dbReference>
<reference evidence="1 2" key="1">
    <citation type="submission" date="2019-01" db="EMBL/GenBank/DDBJ databases">
        <authorList>
            <person name="Chen W.-M."/>
        </authorList>
    </citation>
    <scope>NUCLEOTIDE SEQUENCE [LARGE SCALE GENOMIC DNA]</scope>
    <source>
        <strain evidence="1 2">TER-1</strain>
    </source>
</reference>
<name>A0A3S2VXR7_9HYPH</name>
<comment type="caution">
    <text evidence="1">The sequence shown here is derived from an EMBL/GenBank/DDBJ whole genome shotgun (WGS) entry which is preliminary data.</text>
</comment>
<dbReference type="AlphaFoldDB" id="A0A3S2VXR7"/>
<dbReference type="RefSeq" id="WP_127727829.1">
    <property type="nucleotide sequence ID" value="NZ_SACP01000004.1"/>
</dbReference>